<evidence type="ECO:0000313" key="1">
    <source>
        <dbReference type="EMBL" id="ESL02424.1"/>
    </source>
</evidence>
<dbReference type="AlphaFoldDB" id="V2XJS8"/>
<protein>
    <submittedName>
        <fullName evidence="1">Uncharacterized protein</fullName>
    </submittedName>
</protein>
<evidence type="ECO:0000313" key="2">
    <source>
        <dbReference type="Proteomes" id="UP000018227"/>
    </source>
</evidence>
<comment type="caution">
    <text evidence="1">The sequence shown here is derived from an EMBL/GenBank/DDBJ whole genome shotgun (WGS) entry which is preliminary data.</text>
</comment>
<sequence length="48" mass="5214">MVYGGEVIGIFTEKVQQEGSRMDGADFGTSELICPFNIIINGFISLIC</sequence>
<keyword evidence="2" id="KW-1185">Reference proteome</keyword>
<dbReference type="STRING" id="592026.GCWU0000282_002559"/>
<gene>
    <name evidence="1" type="ORF">GCWU0000282_002559</name>
</gene>
<accession>V2XJS8</accession>
<name>V2XJS8_9FIRM</name>
<organism evidence="1 2">
    <name type="scientific">Catonella morbi ATCC 51271</name>
    <dbReference type="NCBI Taxonomy" id="592026"/>
    <lineage>
        <taxon>Bacteria</taxon>
        <taxon>Bacillati</taxon>
        <taxon>Bacillota</taxon>
        <taxon>Clostridia</taxon>
        <taxon>Lachnospirales</taxon>
        <taxon>Lachnospiraceae</taxon>
        <taxon>Catonella</taxon>
    </lineage>
</organism>
<dbReference type="EMBL" id="ACIL03000016">
    <property type="protein sequence ID" value="ESL02424.1"/>
    <property type="molecule type" value="Genomic_DNA"/>
</dbReference>
<dbReference type="Proteomes" id="UP000018227">
    <property type="component" value="Unassembled WGS sequence"/>
</dbReference>
<proteinExistence type="predicted"/>
<dbReference type="HOGENOM" id="CLU_3150840_0_0_9"/>
<reference evidence="1 2" key="1">
    <citation type="submission" date="2013-06" db="EMBL/GenBank/DDBJ databases">
        <authorList>
            <person name="Weinstock G."/>
            <person name="Sodergren E."/>
            <person name="Clifton S."/>
            <person name="Fulton L."/>
            <person name="Fulton B."/>
            <person name="Courtney L."/>
            <person name="Fronick C."/>
            <person name="Harrison M."/>
            <person name="Strong C."/>
            <person name="Farmer C."/>
            <person name="Delahaunty K."/>
            <person name="Markovic C."/>
            <person name="Hall O."/>
            <person name="Minx P."/>
            <person name="Tomlinson C."/>
            <person name="Mitreva M."/>
            <person name="Nelson J."/>
            <person name="Hou S."/>
            <person name="Wollam A."/>
            <person name="Pepin K.H."/>
            <person name="Johnson M."/>
            <person name="Bhonagiri V."/>
            <person name="Nash W.E."/>
            <person name="Warren W."/>
            <person name="Chinwalla A."/>
            <person name="Mardis E.R."/>
            <person name="Wilson R.K."/>
        </authorList>
    </citation>
    <scope>NUCLEOTIDE SEQUENCE [LARGE SCALE GENOMIC DNA]</scope>
    <source>
        <strain evidence="1 2">ATCC 51271</strain>
    </source>
</reference>